<dbReference type="EnsemblPlants" id="OBART12G02700.1">
    <property type="protein sequence ID" value="OBART12G02700.1"/>
    <property type="gene ID" value="OBART12G02700"/>
</dbReference>
<keyword evidence="3" id="KW-1185">Reference proteome</keyword>
<dbReference type="HOGENOM" id="CLU_1311927_0_0_1"/>
<dbReference type="PaxDb" id="65489-OBART12G02700.1"/>
<dbReference type="AlphaFoldDB" id="A0A0D3HRD5"/>
<accession>A0A0D3HRD5</accession>
<evidence type="ECO:0000256" key="1">
    <source>
        <dbReference type="SAM" id="MobiDB-lite"/>
    </source>
</evidence>
<evidence type="ECO:0000313" key="2">
    <source>
        <dbReference type="EnsemblPlants" id="OBART12G02700.1"/>
    </source>
</evidence>
<proteinExistence type="predicted"/>
<reference evidence="2" key="2">
    <citation type="submission" date="2015-03" db="UniProtKB">
        <authorList>
            <consortium name="EnsemblPlants"/>
        </authorList>
    </citation>
    <scope>IDENTIFICATION</scope>
</reference>
<sequence>MWLRRLLPFPLCPDGKTTRRRREAGFEVVSILLCVPAYDAVLMPLACRVTGVRRSPAVLMPPRSCSGSASAEPPAPTEEPCRRSTSRRHQEEERVGRASGGGAEEVRVCGGGLSCTCSFLSSGEISWRRRNVRCFSQLSSLCAYTSSDCFLEKEKFLVLLWPMTTTTPPAAARTSAQTGFLEGEFGISPSGCGARTRCVKERTPTAQATPVFLAARGLVKAWYRVAMFGDEGPSLVAIPSST</sequence>
<evidence type="ECO:0000313" key="3">
    <source>
        <dbReference type="Proteomes" id="UP000026960"/>
    </source>
</evidence>
<dbReference type="Gramene" id="OBART12G02700.1">
    <property type="protein sequence ID" value="OBART12G02700.1"/>
    <property type="gene ID" value="OBART12G02700"/>
</dbReference>
<dbReference type="Proteomes" id="UP000026960">
    <property type="component" value="Chromosome 12"/>
</dbReference>
<protein>
    <submittedName>
        <fullName evidence="2">Uncharacterized protein</fullName>
    </submittedName>
</protein>
<name>A0A0D3HRD5_9ORYZ</name>
<reference evidence="2" key="1">
    <citation type="journal article" date="2009" name="Rice">
        <title>De Novo Next Generation Sequencing of Plant Genomes.</title>
        <authorList>
            <person name="Rounsley S."/>
            <person name="Marri P.R."/>
            <person name="Yu Y."/>
            <person name="He R."/>
            <person name="Sisneros N."/>
            <person name="Goicoechea J.L."/>
            <person name="Lee S.J."/>
            <person name="Angelova A."/>
            <person name="Kudrna D."/>
            <person name="Luo M."/>
            <person name="Affourtit J."/>
            <person name="Desany B."/>
            <person name="Knight J."/>
            <person name="Niazi F."/>
            <person name="Egholm M."/>
            <person name="Wing R.A."/>
        </authorList>
    </citation>
    <scope>NUCLEOTIDE SEQUENCE [LARGE SCALE GENOMIC DNA]</scope>
    <source>
        <strain evidence="2">cv. IRGC 105608</strain>
    </source>
</reference>
<feature type="region of interest" description="Disordered" evidence="1">
    <location>
        <begin position="62"/>
        <end position="99"/>
    </location>
</feature>
<organism evidence="2">
    <name type="scientific">Oryza barthii</name>
    <dbReference type="NCBI Taxonomy" id="65489"/>
    <lineage>
        <taxon>Eukaryota</taxon>
        <taxon>Viridiplantae</taxon>
        <taxon>Streptophyta</taxon>
        <taxon>Embryophyta</taxon>
        <taxon>Tracheophyta</taxon>
        <taxon>Spermatophyta</taxon>
        <taxon>Magnoliopsida</taxon>
        <taxon>Liliopsida</taxon>
        <taxon>Poales</taxon>
        <taxon>Poaceae</taxon>
        <taxon>BOP clade</taxon>
        <taxon>Oryzoideae</taxon>
        <taxon>Oryzeae</taxon>
        <taxon>Oryzinae</taxon>
        <taxon>Oryza</taxon>
    </lineage>
</organism>